<protein>
    <submittedName>
        <fullName evidence="1">Uncharacterized protein</fullName>
    </submittedName>
</protein>
<organism evidence="1 3">
    <name type="scientific">Puccinia graminis f. sp. tritici</name>
    <dbReference type="NCBI Taxonomy" id="56615"/>
    <lineage>
        <taxon>Eukaryota</taxon>
        <taxon>Fungi</taxon>
        <taxon>Dikarya</taxon>
        <taxon>Basidiomycota</taxon>
        <taxon>Pucciniomycotina</taxon>
        <taxon>Pucciniomycetes</taxon>
        <taxon>Pucciniales</taxon>
        <taxon>Pucciniaceae</taxon>
        <taxon>Puccinia</taxon>
    </lineage>
</organism>
<gene>
    <name evidence="2" type="ORF">PGTUg99_000570</name>
    <name evidence="1" type="ORF">PGTUg99_006375</name>
</gene>
<proteinExistence type="predicted"/>
<evidence type="ECO:0000313" key="3">
    <source>
        <dbReference type="Proteomes" id="UP000325313"/>
    </source>
</evidence>
<accession>A0A5B0P6P0</accession>
<evidence type="ECO:0000313" key="1">
    <source>
        <dbReference type="EMBL" id="KAA1097101.1"/>
    </source>
</evidence>
<comment type="caution">
    <text evidence="1">The sequence shown here is derived from an EMBL/GenBank/DDBJ whole genome shotgun (WGS) entry which is preliminary data.</text>
</comment>
<evidence type="ECO:0000313" key="2">
    <source>
        <dbReference type="EMBL" id="KAA1127570.1"/>
    </source>
</evidence>
<sequence>MYDDGAQRNLLSFIHQPSIERSANSRRHIEPLEPGCSYSVQQPAISFLKPSHIFDRTTKKWHPPKDPVGTPAGLRQVLEVVMSRPQMLPL</sequence>
<dbReference type="EMBL" id="VDEP01000354">
    <property type="protein sequence ID" value="KAA1097101.1"/>
    <property type="molecule type" value="Genomic_DNA"/>
</dbReference>
<dbReference type="AlphaFoldDB" id="A0A5B0P6P0"/>
<dbReference type="EMBL" id="VDEP01000162">
    <property type="protein sequence ID" value="KAA1127570.1"/>
    <property type="molecule type" value="Genomic_DNA"/>
</dbReference>
<name>A0A5B0P6P0_PUCGR</name>
<dbReference type="Proteomes" id="UP000325313">
    <property type="component" value="Unassembled WGS sequence"/>
</dbReference>
<reference evidence="1 3" key="1">
    <citation type="submission" date="2019-05" db="EMBL/GenBank/DDBJ databases">
        <title>Emergence of the Ug99 lineage of the wheat stem rust pathogen through somatic hybridization.</title>
        <authorList>
            <person name="Li F."/>
            <person name="Upadhyaya N.M."/>
            <person name="Sperschneider J."/>
            <person name="Matny O."/>
            <person name="Nguyen-Phuc H."/>
            <person name="Mago R."/>
            <person name="Raley C."/>
            <person name="Miller M.E."/>
            <person name="Silverstein K.A.T."/>
            <person name="Henningsen E."/>
            <person name="Hirsch C.D."/>
            <person name="Visser B."/>
            <person name="Pretorius Z.A."/>
            <person name="Steffenson B.J."/>
            <person name="Schwessinger B."/>
            <person name="Dodds P.N."/>
            <person name="Figueroa M."/>
        </authorList>
    </citation>
    <scope>NUCLEOTIDE SEQUENCE [LARGE SCALE GENOMIC DNA]</scope>
    <source>
        <strain evidence="1 3">Ug99</strain>
    </source>
</reference>